<comment type="caution">
    <text evidence="2">The sequence shown here is derived from an EMBL/GenBank/DDBJ whole genome shotgun (WGS) entry which is preliminary data.</text>
</comment>
<sequence length="197" mass="22173">MDKKGMTRIQRGQAITFRLPSDTPDHILKQLQRLKETEKRNFSSKIAEFAIEGVGNTIAKEKETVTIPLPKQLSKEQRNWLKHSHSEAMLGTIVYQLLADPVRAAAILATLNSKALDIDEALYLQEGFQEESMPAKVEEVSNADETQPDTFEDDLMDFDWESALQEQASSVDESDSEEAEDEDPDDLLGGFLTLMNK</sequence>
<name>A0ABS7K5P7_9BACI</name>
<reference evidence="2 3" key="1">
    <citation type="submission" date="2020-07" db="EMBL/GenBank/DDBJ databases">
        <title>Fungal Genomes of the International Space Station.</title>
        <authorList>
            <person name="Seuylemezian A."/>
            <person name="Singh N.K."/>
            <person name="Wood J."/>
            <person name="Venkateswaran K."/>
        </authorList>
    </citation>
    <scope>NUCLEOTIDE SEQUENCE [LARGE SCALE GENOMIC DNA]</scope>
    <source>
        <strain evidence="2 3">PL-B2</strain>
    </source>
</reference>
<organism evidence="2 3">
    <name type="scientific">Mesobacillus maritimus</name>
    <dbReference type="NCBI Taxonomy" id="1643336"/>
    <lineage>
        <taxon>Bacteria</taxon>
        <taxon>Bacillati</taxon>
        <taxon>Bacillota</taxon>
        <taxon>Bacilli</taxon>
        <taxon>Bacillales</taxon>
        <taxon>Bacillaceae</taxon>
        <taxon>Mesobacillus</taxon>
    </lineage>
</organism>
<protein>
    <recommendedName>
        <fullName evidence="4">Plasmid segregation centromere-binding protein ParR</fullName>
    </recommendedName>
</protein>
<feature type="compositionally biased region" description="Acidic residues" evidence="1">
    <location>
        <begin position="146"/>
        <end position="160"/>
    </location>
</feature>
<keyword evidence="3" id="KW-1185">Reference proteome</keyword>
<dbReference type="EMBL" id="JACWFH010000012">
    <property type="protein sequence ID" value="MBY0097508.1"/>
    <property type="molecule type" value="Genomic_DNA"/>
</dbReference>
<evidence type="ECO:0000256" key="1">
    <source>
        <dbReference type="SAM" id="MobiDB-lite"/>
    </source>
</evidence>
<dbReference type="Proteomes" id="UP000769780">
    <property type="component" value="Unassembled WGS sequence"/>
</dbReference>
<evidence type="ECO:0008006" key="4">
    <source>
        <dbReference type="Google" id="ProtNLM"/>
    </source>
</evidence>
<accession>A0ABS7K5P7</accession>
<evidence type="ECO:0000313" key="3">
    <source>
        <dbReference type="Proteomes" id="UP000769780"/>
    </source>
</evidence>
<feature type="region of interest" description="Disordered" evidence="1">
    <location>
        <begin position="133"/>
        <end position="197"/>
    </location>
</feature>
<feature type="compositionally biased region" description="Acidic residues" evidence="1">
    <location>
        <begin position="172"/>
        <end position="186"/>
    </location>
</feature>
<dbReference type="RefSeq" id="WP_221873716.1">
    <property type="nucleotide sequence ID" value="NZ_JACWFH010000012.1"/>
</dbReference>
<gene>
    <name evidence="2" type="ORF">H0185_11940</name>
</gene>
<evidence type="ECO:0000313" key="2">
    <source>
        <dbReference type="EMBL" id="MBY0097508.1"/>
    </source>
</evidence>
<proteinExistence type="predicted"/>